<dbReference type="InParanoid" id="B9SEB7"/>
<protein>
    <recommendedName>
        <fullName evidence="3">RNase H type-1 domain-containing protein</fullName>
    </recommendedName>
</protein>
<keyword evidence="2" id="KW-1185">Reference proteome</keyword>
<evidence type="ECO:0000313" key="2">
    <source>
        <dbReference type="Proteomes" id="UP000008311"/>
    </source>
</evidence>
<dbReference type="Proteomes" id="UP000008311">
    <property type="component" value="Unassembled WGS sequence"/>
</dbReference>
<dbReference type="EMBL" id="EQ973935">
    <property type="protein sequence ID" value="EEF38076.1"/>
    <property type="molecule type" value="Genomic_DNA"/>
</dbReference>
<organism evidence="1 2">
    <name type="scientific">Ricinus communis</name>
    <name type="common">Castor bean</name>
    <dbReference type="NCBI Taxonomy" id="3988"/>
    <lineage>
        <taxon>Eukaryota</taxon>
        <taxon>Viridiplantae</taxon>
        <taxon>Streptophyta</taxon>
        <taxon>Embryophyta</taxon>
        <taxon>Tracheophyta</taxon>
        <taxon>Spermatophyta</taxon>
        <taxon>Magnoliopsida</taxon>
        <taxon>eudicotyledons</taxon>
        <taxon>Gunneridae</taxon>
        <taxon>Pentapetalae</taxon>
        <taxon>rosids</taxon>
        <taxon>fabids</taxon>
        <taxon>Malpighiales</taxon>
        <taxon>Euphorbiaceae</taxon>
        <taxon>Acalyphoideae</taxon>
        <taxon>Acalypheae</taxon>
        <taxon>Ricinus</taxon>
    </lineage>
</organism>
<reference evidence="2" key="1">
    <citation type="journal article" date="2010" name="Nat. Biotechnol.">
        <title>Draft genome sequence of the oilseed species Ricinus communis.</title>
        <authorList>
            <person name="Chan A.P."/>
            <person name="Crabtree J."/>
            <person name="Zhao Q."/>
            <person name="Lorenzi H."/>
            <person name="Orvis J."/>
            <person name="Puiu D."/>
            <person name="Melake-Berhan A."/>
            <person name="Jones K.M."/>
            <person name="Redman J."/>
            <person name="Chen G."/>
            <person name="Cahoon E.B."/>
            <person name="Gedil M."/>
            <person name="Stanke M."/>
            <person name="Haas B.J."/>
            <person name="Wortman J.R."/>
            <person name="Fraser-Liggett C.M."/>
            <person name="Ravel J."/>
            <person name="Rabinowicz P.D."/>
        </authorList>
    </citation>
    <scope>NUCLEOTIDE SEQUENCE [LARGE SCALE GENOMIC DNA]</scope>
    <source>
        <strain evidence="2">cv. Hale</strain>
    </source>
</reference>
<dbReference type="AlphaFoldDB" id="B9SEB7"/>
<evidence type="ECO:0000313" key="1">
    <source>
        <dbReference type="EMBL" id="EEF38076.1"/>
    </source>
</evidence>
<accession>B9SEB7</accession>
<name>B9SEB7_RICCO</name>
<proteinExistence type="predicted"/>
<gene>
    <name evidence="1" type="ORF">RCOM_0961860</name>
</gene>
<evidence type="ECO:0008006" key="3">
    <source>
        <dbReference type="Google" id="ProtNLM"/>
    </source>
</evidence>
<sequence length="114" mass="13072">MKCFPWYEFEGLLAWDWRSHELLDDDFEAPWDSIMVMKRKAWQIYKACHLNNKFTGHKVGRVDGLIGWSCPAQDWVTLSTDGSVKRVNSFAAAGGLVRQPSWGLDGWIYGSHGH</sequence>